<organism evidence="13 14">
    <name type="scientific">Ophiobolus disseminans</name>
    <dbReference type="NCBI Taxonomy" id="1469910"/>
    <lineage>
        <taxon>Eukaryota</taxon>
        <taxon>Fungi</taxon>
        <taxon>Dikarya</taxon>
        <taxon>Ascomycota</taxon>
        <taxon>Pezizomycotina</taxon>
        <taxon>Dothideomycetes</taxon>
        <taxon>Pleosporomycetidae</taxon>
        <taxon>Pleosporales</taxon>
        <taxon>Pleosporineae</taxon>
        <taxon>Phaeosphaeriaceae</taxon>
        <taxon>Ophiobolus</taxon>
    </lineage>
</organism>
<keyword evidence="11" id="KW-0812">Transmembrane</keyword>
<dbReference type="GO" id="GO:0012505">
    <property type="term" value="C:endomembrane system"/>
    <property type="evidence" value="ECO:0007669"/>
    <property type="project" value="UniProtKB-SubCell"/>
</dbReference>
<proteinExistence type="inferred from homology"/>
<sequence length="449" mass="49211">MKFTSALGALGASSLLLSGVGAIELDINSPDSIKKAAKSLSINLRQYYTGDRVGDTPGNLPDPYYWWECGAMFNAFIDYWYYTGDDSYNKITAQAMEHQIGDYSAFMPANQTKTLGNDDQAFWGMAAMSAAENKLPDLGNGKPSWLSLAQAVFNTQQRRWDNTKCGGGLKWQIFTFNNGYNYKNTISNGCFFNIAARLYKYLGNETYSEWAEKAWEWQLSVGLMTEDYHYYDGTDDNKNCSDINKIQWTYNAGVHMAGAAAMWNATQNELWKGRLTGIIEAAGVFFNDKVMIEVACENNGKCDVDQRSFKAYLSRWMGYTAIVAPWTRPMIDPLLKTSAQAAAKQCIGGPNQTSCGLRWVDNGKNDGSFGVGEQMAGMEIVQNLLYLSAPGPATQKAGGISVSNPNAGADAPDTPVTFNSITTGDKAGASILTLLVLVAILVGAWWMVS</sequence>
<dbReference type="GO" id="GO:0009272">
    <property type="term" value="P:fungal-type cell wall biogenesis"/>
    <property type="evidence" value="ECO:0007669"/>
    <property type="project" value="TreeGrafter"/>
</dbReference>
<keyword evidence="14" id="KW-1185">Reference proteome</keyword>
<evidence type="ECO:0000256" key="7">
    <source>
        <dbReference type="ARBA" id="ARBA00023136"/>
    </source>
</evidence>
<evidence type="ECO:0000256" key="2">
    <source>
        <dbReference type="ARBA" id="ARBA00004308"/>
    </source>
</evidence>
<evidence type="ECO:0000256" key="1">
    <source>
        <dbReference type="ARBA" id="ARBA00001452"/>
    </source>
</evidence>
<evidence type="ECO:0000256" key="8">
    <source>
        <dbReference type="ARBA" id="ARBA00023180"/>
    </source>
</evidence>
<protein>
    <recommendedName>
        <fullName evidence="4 10">Mannan endo-1,6-alpha-mannosidase</fullName>
        <ecNumber evidence="4 10">3.2.1.101</ecNumber>
    </recommendedName>
</protein>
<name>A0A6A7A9M0_9PLEO</name>
<dbReference type="AlphaFoldDB" id="A0A6A7A9M0"/>
<dbReference type="PIRSF" id="PIRSF016302">
    <property type="entry name" value="Man_a_manosd"/>
    <property type="match status" value="1"/>
</dbReference>
<evidence type="ECO:0000313" key="14">
    <source>
        <dbReference type="Proteomes" id="UP000799424"/>
    </source>
</evidence>
<evidence type="ECO:0000256" key="12">
    <source>
        <dbReference type="SAM" id="SignalP"/>
    </source>
</evidence>
<keyword evidence="8" id="KW-0325">Glycoprotein</keyword>
<dbReference type="Gene3D" id="1.50.10.20">
    <property type="match status" value="1"/>
</dbReference>
<evidence type="ECO:0000256" key="4">
    <source>
        <dbReference type="ARBA" id="ARBA00012350"/>
    </source>
</evidence>
<keyword evidence="5 12" id="KW-0732">Signal</keyword>
<feature type="chain" id="PRO_5025400101" description="Mannan endo-1,6-alpha-mannosidase" evidence="12">
    <location>
        <begin position="23"/>
        <end position="449"/>
    </location>
</feature>
<dbReference type="GO" id="GO:0016052">
    <property type="term" value="P:carbohydrate catabolic process"/>
    <property type="evidence" value="ECO:0007669"/>
    <property type="project" value="InterPro"/>
</dbReference>
<keyword evidence="11" id="KW-1133">Transmembrane helix</keyword>
<comment type="similarity">
    <text evidence="3 10">Belongs to the glycosyl hydrolase 76 family.</text>
</comment>
<evidence type="ECO:0000256" key="5">
    <source>
        <dbReference type="ARBA" id="ARBA00022729"/>
    </source>
</evidence>
<gene>
    <name evidence="13" type="ORF">CC86DRAFT_403313</name>
</gene>
<evidence type="ECO:0000313" key="13">
    <source>
        <dbReference type="EMBL" id="KAF2829982.1"/>
    </source>
</evidence>
<dbReference type="EMBL" id="MU006220">
    <property type="protein sequence ID" value="KAF2829982.1"/>
    <property type="molecule type" value="Genomic_DNA"/>
</dbReference>
<comment type="subcellular location">
    <subcellularLocation>
        <location evidence="2">Endomembrane system</location>
    </subcellularLocation>
</comment>
<dbReference type="FunFam" id="1.50.10.20:FF:000006">
    <property type="entry name" value="Mannan endo-1,6-alpha-mannosidase"/>
    <property type="match status" value="1"/>
</dbReference>
<dbReference type="EC" id="3.2.1.101" evidence="4 10"/>
<dbReference type="InterPro" id="IPR008928">
    <property type="entry name" value="6-hairpin_glycosidase_sf"/>
</dbReference>
<evidence type="ECO:0000256" key="3">
    <source>
        <dbReference type="ARBA" id="ARBA00009699"/>
    </source>
</evidence>
<dbReference type="Pfam" id="PF03663">
    <property type="entry name" value="Glyco_hydro_76"/>
    <property type="match status" value="1"/>
</dbReference>
<evidence type="ECO:0000256" key="10">
    <source>
        <dbReference type="PIRNR" id="PIRNR016302"/>
    </source>
</evidence>
<evidence type="ECO:0000256" key="11">
    <source>
        <dbReference type="SAM" id="Phobius"/>
    </source>
</evidence>
<dbReference type="OrthoDB" id="4187847at2759"/>
<dbReference type="PANTHER" id="PTHR12145">
    <property type="entry name" value="MANNAN ENDO-1,6-ALPHA-MANNOSIDASE DCW1"/>
    <property type="match status" value="1"/>
</dbReference>
<dbReference type="GO" id="GO:0008496">
    <property type="term" value="F:mannan endo-1,6-alpha-mannosidase activity"/>
    <property type="evidence" value="ECO:0007669"/>
    <property type="project" value="UniProtKB-UniRule"/>
</dbReference>
<dbReference type="PANTHER" id="PTHR12145:SF36">
    <property type="entry name" value="MANNAN ENDO-1,6-ALPHA-MANNOSIDASE DCW1"/>
    <property type="match status" value="1"/>
</dbReference>
<dbReference type="SUPFAM" id="SSF48208">
    <property type="entry name" value="Six-hairpin glycosidases"/>
    <property type="match status" value="1"/>
</dbReference>
<comment type="catalytic activity">
    <reaction evidence="1 10">
        <text>Random hydrolysis of (1-&gt;6)-alpha-D-mannosidic linkages in unbranched (1-&gt;6)-mannans.</text>
        <dbReference type="EC" id="3.2.1.101"/>
    </reaction>
</comment>
<keyword evidence="7 11" id="KW-0472">Membrane</keyword>
<reference evidence="13" key="1">
    <citation type="journal article" date="2020" name="Stud. Mycol.">
        <title>101 Dothideomycetes genomes: a test case for predicting lifestyles and emergence of pathogens.</title>
        <authorList>
            <person name="Haridas S."/>
            <person name="Albert R."/>
            <person name="Binder M."/>
            <person name="Bloem J."/>
            <person name="Labutti K."/>
            <person name="Salamov A."/>
            <person name="Andreopoulos B."/>
            <person name="Baker S."/>
            <person name="Barry K."/>
            <person name="Bills G."/>
            <person name="Bluhm B."/>
            <person name="Cannon C."/>
            <person name="Castanera R."/>
            <person name="Culley D."/>
            <person name="Daum C."/>
            <person name="Ezra D."/>
            <person name="Gonzalez J."/>
            <person name="Henrissat B."/>
            <person name="Kuo A."/>
            <person name="Liang C."/>
            <person name="Lipzen A."/>
            <person name="Lutzoni F."/>
            <person name="Magnuson J."/>
            <person name="Mondo S."/>
            <person name="Nolan M."/>
            <person name="Ohm R."/>
            <person name="Pangilinan J."/>
            <person name="Park H.-J."/>
            <person name="Ramirez L."/>
            <person name="Alfaro M."/>
            <person name="Sun H."/>
            <person name="Tritt A."/>
            <person name="Yoshinaga Y."/>
            <person name="Zwiers L.-H."/>
            <person name="Turgeon B."/>
            <person name="Goodwin S."/>
            <person name="Spatafora J."/>
            <person name="Crous P."/>
            <person name="Grigoriev I."/>
        </authorList>
    </citation>
    <scope>NUCLEOTIDE SEQUENCE</scope>
    <source>
        <strain evidence="13">CBS 113818</strain>
    </source>
</reference>
<dbReference type="InterPro" id="IPR014480">
    <property type="entry name" value="Mannan-1_6-alpha_mannosidase"/>
</dbReference>
<feature type="transmembrane region" description="Helical" evidence="11">
    <location>
        <begin position="427"/>
        <end position="448"/>
    </location>
</feature>
<feature type="signal peptide" evidence="12">
    <location>
        <begin position="1"/>
        <end position="22"/>
    </location>
</feature>
<dbReference type="InterPro" id="IPR005198">
    <property type="entry name" value="Glyco_hydro_76"/>
</dbReference>
<keyword evidence="6 10" id="KW-0378">Hydrolase</keyword>
<evidence type="ECO:0000256" key="6">
    <source>
        <dbReference type="ARBA" id="ARBA00022801"/>
    </source>
</evidence>
<dbReference type="Proteomes" id="UP000799424">
    <property type="component" value="Unassembled WGS sequence"/>
</dbReference>
<keyword evidence="9 10" id="KW-0326">Glycosidase</keyword>
<evidence type="ECO:0000256" key="9">
    <source>
        <dbReference type="ARBA" id="ARBA00023295"/>
    </source>
</evidence>
<accession>A0A6A7A9M0</accession>